<reference evidence="6 7" key="1">
    <citation type="journal article" date="2018" name="Front. Microbiol.">
        <title>Hydrolytic Capabilities as a Key to Environmental Success: Chitinolytic and Cellulolytic Acidobacteria From Acidic Sub-arctic Soils and Boreal Peatlands.</title>
        <authorList>
            <person name="Belova S.E."/>
            <person name="Ravin N.V."/>
            <person name="Pankratov T.A."/>
            <person name="Rakitin A.L."/>
            <person name="Ivanova A.A."/>
            <person name="Beletsky A.V."/>
            <person name="Mardanov A.V."/>
            <person name="Sinninghe Damste J.S."/>
            <person name="Dedysh S.N."/>
        </authorList>
    </citation>
    <scope>NUCLEOTIDE SEQUENCE [LARGE SCALE GENOMIC DNA]</scope>
    <source>
        <strain evidence="6 7">SBC82</strain>
    </source>
</reference>
<dbReference type="PANTHER" id="PTHR43401:SF2">
    <property type="entry name" value="L-THREONINE 3-DEHYDROGENASE"/>
    <property type="match status" value="1"/>
</dbReference>
<dbReference type="AlphaFoldDB" id="A0A2Z5G2I9"/>
<evidence type="ECO:0000313" key="6">
    <source>
        <dbReference type="EMBL" id="AXC13308.1"/>
    </source>
</evidence>
<dbReference type="Pfam" id="PF00107">
    <property type="entry name" value="ADH_zinc_N"/>
    <property type="match status" value="1"/>
</dbReference>
<evidence type="ECO:0000256" key="2">
    <source>
        <dbReference type="ARBA" id="ARBA00022833"/>
    </source>
</evidence>
<organism evidence="6 7">
    <name type="scientific">Acidisarcina polymorpha</name>
    <dbReference type="NCBI Taxonomy" id="2211140"/>
    <lineage>
        <taxon>Bacteria</taxon>
        <taxon>Pseudomonadati</taxon>
        <taxon>Acidobacteriota</taxon>
        <taxon>Terriglobia</taxon>
        <taxon>Terriglobales</taxon>
        <taxon>Acidobacteriaceae</taxon>
        <taxon>Acidisarcina</taxon>
    </lineage>
</organism>
<dbReference type="InterPro" id="IPR050129">
    <property type="entry name" value="Zn_alcohol_dh"/>
</dbReference>
<evidence type="ECO:0000259" key="5">
    <source>
        <dbReference type="SMART" id="SM00829"/>
    </source>
</evidence>
<dbReference type="PANTHER" id="PTHR43401">
    <property type="entry name" value="L-THREONINE 3-DEHYDROGENASE"/>
    <property type="match status" value="1"/>
</dbReference>
<dbReference type="RefSeq" id="WP_114208332.1">
    <property type="nucleotide sequence ID" value="NZ_CP030840.1"/>
</dbReference>
<dbReference type="CDD" id="cd08236">
    <property type="entry name" value="sugar_DH"/>
    <property type="match status" value="1"/>
</dbReference>
<dbReference type="Gene3D" id="3.40.50.720">
    <property type="entry name" value="NAD(P)-binding Rossmann-like Domain"/>
    <property type="match status" value="1"/>
</dbReference>
<evidence type="ECO:0000256" key="4">
    <source>
        <dbReference type="RuleBase" id="RU361277"/>
    </source>
</evidence>
<dbReference type="SUPFAM" id="SSF50129">
    <property type="entry name" value="GroES-like"/>
    <property type="match status" value="1"/>
</dbReference>
<name>A0A2Z5G2I9_9BACT</name>
<keyword evidence="3" id="KW-0560">Oxidoreductase</keyword>
<dbReference type="SMART" id="SM00829">
    <property type="entry name" value="PKS_ER"/>
    <property type="match status" value="1"/>
</dbReference>
<accession>A0A2Z5G2I9</accession>
<sequence>MKALVLEEVRGLHLRDVPEPELKTHDVLIQVKACGICGSDVHGYDGSTGRRIPPIIMGHEAAGVVSKVGLDVSSFKVGDRVTFDSTVSCGHCAYCLAGEVNLCDNRQVLGVSCGDYRRNGAFAEYVAVPEHIVYSLPDSFEYEKAALIEAVSIAVHAAKITEIEQGSTCVVIGVGMIGLLAVQAFKYFGCTRVFAVDLEQSKLDTAKKLGADETFLATDPDLFAQLNKAAGGRGIDIAVEVVGAQKSITTAIEAVRRGGKVTLIGNLAPKVEIPLQIVVTRQITLLGSCASAGEYGECIELMESGAIDVGPLLSAVAPLSEGAEWFNRLYNREPGLMKVILQP</sequence>
<dbReference type="InterPro" id="IPR002328">
    <property type="entry name" value="ADH_Zn_CS"/>
</dbReference>
<dbReference type="SUPFAM" id="SSF51735">
    <property type="entry name" value="NAD(P)-binding Rossmann-fold domains"/>
    <property type="match status" value="1"/>
</dbReference>
<comment type="similarity">
    <text evidence="4">Belongs to the zinc-containing alcohol dehydrogenase family.</text>
</comment>
<dbReference type="PROSITE" id="PS00059">
    <property type="entry name" value="ADH_ZINC"/>
    <property type="match status" value="1"/>
</dbReference>
<dbReference type="InterPro" id="IPR013154">
    <property type="entry name" value="ADH-like_N"/>
</dbReference>
<evidence type="ECO:0000256" key="3">
    <source>
        <dbReference type="ARBA" id="ARBA00023002"/>
    </source>
</evidence>
<dbReference type="GO" id="GO:0008270">
    <property type="term" value="F:zinc ion binding"/>
    <property type="evidence" value="ECO:0007669"/>
    <property type="project" value="InterPro"/>
</dbReference>
<dbReference type="InterPro" id="IPR013149">
    <property type="entry name" value="ADH-like_C"/>
</dbReference>
<dbReference type="InterPro" id="IPR036291">
    <property type="entry name" value="NAD(P)-bd_dom_sf"/>
</dbReference>
<protein>
    <submittedName>
        <fullName evidence="6">Alcohol dehydrogenase</fullName>
    </submittedName>
</protein>
<dbReference type="InterPro" id="IPR020843">
    <property type="entry name" value="ER"/>
</dbReference>
<dbReference type="Pfam" id="PF08240">
    <property type="entry name" value="ADH_N"/>
    <property type="match status" value="1"/>
</dbReference>
<dbReference type="GO" id="GO:0016616">
    <property type="term" value="F:oxidoreductase activity, acting on the CH-OH group of donors, NAD or NADP as acceptor"/>
    <property type="evidence" value="ECO:0007669"/>
    <property type="project" value="UniProtKB-ARBA"/>
</dbReference>
<feature type="domain" description="Enoyl reductase (ER)" evidence="5">
    <location>
        <begin position="7"/>
        <end position="341"/>
    </location>
</feature>
<dbReference type="Proteomes" id="UP000253606">
    <property type="component" value="Chromosome"/>
</dbReference>
<dbReference type="InterPro" id="IPR011032">
    <property type="entry name" value="GroES-like_sf"/>
</dbReference>
<gene>
    <name evidence="6" type="ORF">ACPOL_4029</name>
</gene>
<evidence type="ECO:0000256" key="1">
    <source>
        <dbReference type="ARBA" id="ARBA00022723"/>
    </source>
</evidence>
<dbReference type="OrthoDB" id="9769198at2"/>
<comment type="cofactor">
    <cofactor evidence="4">
        <name>Zn(2+)</name>
        <dbReference type="ChEBI" id="CHEBI:29105"/>
    </cofactor>
</comment>
<evidence type="ECO:0000313" key="7">
    <source>
        <dbReference type="Proteomes" id="UP000253606"/>
    </source>
</evidence>
<keyword evidence="2 4" id="KW-0862">Zinc</keyword>
<dbReference type="Gene3D" id="3.90.180.10">
    <property type="entry name" value="Medium-chain alcohol dehydrogenases, catalytic domain"/>
    <property type="match status" value="1"/>
</dbReference>
<proteinExistence type="inferred from homology"/>
<keyword evidence="1 4" id="KW-0479">Metal-binding</keyword>
<dbReference type="EMBL" id="CP030840">
    <property type="protein sequence ID" value="AXC13308.1"/>
    <property type="molecule type" value="Genomic_DNA"/>
</dbReference>
<keyword evidence="7" id="KW-1185">Reference proteome</keyword>
<dbReference type="KEGG" id="abas:ACPOL_4029"/>